<protein>
    <recommendedName>
        <fullName evidence="4">DUF1641 domain-containing protein</fullName>
    </recommendedName>
</protein>
<dbReference type="RefSeq" id="WP_119339915.1">
    <property type="nucleotide sequence ID" value="NZ_QWKY01000008.1"/>
</dbReference>
<accession>A0ABX9MPT1</accession>
<sequence>MSAEPLLGPQGRGRLEAVLRKALEETKSLEENIQKALVALEALEQEDRALGLLYASIPRLGHKVLEEILLEIQPRLVALCHPLQEVLEEVSAGRGEGGA</sequence>
<reference evidence="2 3" key="1">
    <citation type="submission" date="2018-08" db="EMBL/GenBank/DDBJ databases">
        <title>Meiothermus hypogaeus DSM 23238 genome sequencing project.</title>
        <authorList>
            <person name="Da Costa M.S."/>
            <person name="Albuquerque L."/>
            <person name="Raposo P."/>
            <person name="Froufe H.J.C."/>
            <person name="Barroso C.S."/>
            <person name="Egas C."/>
        </authorList>
    </citation>
    <scope>NUCLEOTIDE SEQUENCE [LARGE SCALE GENOMIC DNA]</scope>
    <source>
        <strain evidence="2 3">DSM 23238</strain>
    </source>
</reference>
<feature type="coiled-coil region" evidence="1">
    <location>
        <begin position="12"/>
        <end position="46"/>
    </location>
</feature>
<evidence type="ECO:0000313" key="3">
    <source>
        <dbReference type="Proteomes" id="UP000265443"/>
    </source>
</evidence>
<dbReference type="Proteomes" id="UP000265443">
    <property type="component" value="Unassembled WGS sequence"/>
</dbReference>
<keyword evidence="1" id="KW-0175">Coiled coil</keyword>
<comment type="caution">
    <text evidence="2">The sequence shown here is derived from an EMBL/GenBank/DDBJ whole genome shotgun (WGS) entry which is preliminary data.</text>
</comment>
<keyword evidence="3" id="KW-1185">Reference proteome</keyword>
<gene>
    <name evidence="2" type="ORF">Mhypo_00698</name>
</gene>
<evidence type="ECO:0000256" key="1">
    <source>
        <dbReference type="SAM" id="Coils"/>
    </source>
</evidence>
<evidence type="ECO:0008006" key="4">
    <source>
        <dbReference type="Google" id="ProtNLM"/>
    </source>
</evidence>
<name>A0ABX9MPT1_9DEIN</name>
<evidence type="ECO:0000313" key="2">
    <source>
        <dbReference type="EMBL" id="RIH80227.1"/>
    </source>
</evidence>
<organism evidence="2 3">
    <name type="scientific">Meiothermus hypogaeus</name>
    <dbReference type="NCBI Taxonomy" id="884155"/>
    <lineage>
        <taxon>Bacteria</taxon>
        <taxon>Thermotogati</taxon>
        <taxon>Deinococcota</taxon>
        <taxon>Deinococci</taxon>
        <taxon>Thermales</taxon>
        <taxon>Thermaceae</taxon>
        <taxon>Meiothermus</taxon>
    </lineage>
</organism>
<proteinExistence type="predicted"/>
<dbReference type="EMBL" id="QWKY01000008">
    <property type="protein sequence ID" value="RIH80227.1"/>
    <property type="molecule type" value="Genomic_DNA"/>
</dbReference>